<feature type="domain" description="N-acetyltransferase" evidence="1">
    <location>
        <begin position="12"/>
        <end position="142"/>
    </location>
</feature>
<organism evidence="2">
    <name type="scientific">Streptomyces kasugaensis</name>
    <dbReference type="NCBI Taxonomy" id="1946"/>
    <lineage>
        <taxon>Bacteria</taxon>
        <taxon>Bacillati</taxon>
        <taxon>Actinomycetota</taxon>
        <taxon>Actinomycetes</taxon>
        <taxon>Kitasatosporales</taxon>
        <taxon>Streptomycetaceae</taxon>
        <taxon>Streptomyces</taxon>
    </lineage>
</organism>
<dbReference type="Gene3D" id="3.40.630.30">
    <property type="match status" value="1"/>
</dbReference>
<dbReference type="PROSITE" id="PS51186">
    <property type="entry name" value="GNAT"/>
    <property type="match status" value="1"/>
</dbReference>
<dbReference type="CDD" id="cd04301">
    <property type="entry name" value="NAT_SF"/>
    <property type="match status" value="1"/>
</dbReference>
<accession>A7VMX9</accession>
<evidence type="ECO:0000313" key="2">
    <source>
        <dbReference type="EMBL" id="BAF79707.1"/>
    </source>
</evidence>
<proteinExistence type="predicted"/>
<dbReference type="InterPro" id="IPR000182">
    <property type="entry name" value="GNAT_dom"/>
</dbReference>
<keyword evidence="2" id="KW-0808">Transferase</keyword>
<reference evidence="2" key="1">
    <citation type="journal article" date="2017" name="Appl. Microbiol. Biotechnol.">
        <title>Heterologous production of kasugamycin, an aminoglycoside antibiotic from Streptomyces kasugaensis, in Streptomyces lividans and Rhodococcus erythropolis L-88 by constitutive expression of the biosynthetic gene cluster.</title>
        <authorList>
            <person name="Kasuga K."/>
            <person name="Sasaki A."/>
            <person name="Matsuo T."/>
            <person name="Yamamoto C."/>
            <person name="Minato Y."/>
            <person name="Kuwahara N."/>
            <person name="Fujii C."/>
            <person name="Kobayashi M."/>
            <person name="Agematu H."/>
            <person name="Tamura T."/>
            <person name="Komatsu M."/>
            <person name="Ishikawa J."/>
            <person name="Ikeda H."/>
            <person name="Kojima I."/>
        </authorList>
    </citation>
    <scope>NUCLEOTIDE SEQUENCE</scope>
    <source>
        <strain evidence="2">A1R6</strain>
    </source>
</reference>
<dbReference type="Pfam" id="PF00583">
    <property type="entry name" value="Acetyltransf_1"/>
    <property type="match status" value="1"/>
</dbReference>
<dbReference type="GO" id="GO:0016747">
    <property type="term" value="F:acyltransferase activity, transferring groups other than amino-acyl groups"/>
    <property type="evidence" value="ECO:0007669"/>
    <property type="project" value="InterPro"/>
</dbReference>
<dbReference type="InterPro" id="IPR016181">
    <property type="entry name" value="Acyl_CoA_acyltransferase"/>
</dbReference>
<dbReference type="AlphaFoldDB" id="A7VMX9"/>
<name>A7VMX9_STRKA</name>
<evidence type="ECO:0000259" key="1">
    <source>
        <dbReference type="PROSITE" id="PS51186"/>
    </source>
</evidence>
<protein>
    <submittedName>
        <fullName evidence="2">Acetyltransferase</fullName>
    </submittedName>
</protein>
<gene>
    <name evidence="2" type="primary">kac273</name>
</gene>
<sequence>MPRWAGTYDGGVTITYEWRGGFDNAALNALHADGFGPPVAQTDWRTRLERHSLGWVCAWEDGGLIGFVNVVWDGGAHAFILDTVVARHCRSRGVGAALVAKAADEARAANCEWLHVDFEEHLRAFYFDACGFKETTAGLIAL</sequence>
<dbReference type="EMBL" id="AB360380">
    <property type="protein sequence ID" value="BAF79707.1"/>
    <property type="molecule type" value="Genomic_DNA"/>
</dbReference>
<dbReference type="SUPFAM" id="SSF55729">
    <property type="entry name" value="Acyl-CoA N-acyltransferases (Nat)"/>
    <property type="match status" value="1"/>
</dbReference>